<reference evidence="2" key="1">
    <citation type="submission" date="2023-06" db="EMBL/GenBank/DDBJ databases">
        <authorList>
            <consortium name="Lawrence Berkeley National Laboratory"/>
            <person name="Ahrendt S."/>
            <person name="Sahu N."/>
            <person name="Indic B."/>
            <person name="Wong-Bajracharya J."/>
            <person name="Merenyi Z."/>
            <person name="Ke H.-M."/>
            <person name="Monk M."/>
            <person name="Kocsube S."/>
            <person name="Drula E."/>
            <person name="Lipzen A."/>
            <person name="Balint B."/>
            <person name="Henrissat B."/>
            <person name="Andreopoulos B."/>
            <person name="Martin F.M."/>
            <person name="Harder C.B."/>
            <person name="Rigling D."/>
            <person name="Ford K.L."/>
            <person name="Foster G.D."/>
            <person name="Pangilinan J."/>
            <person name="Papanicolaou A."/>
            <person name="Barry K."/>
            <person name="LaButti K."/>
            <person name="Viragh M."/>
            <person name="Koriabine M."/>
            <person name="Yan M."/>
            <person name="Riley R."/>
            <person name="Champramary S."/>
            <person name="Plett K.L."/>
            <person name="Tsai I.J."/>
            <person name="Slot J."/>
            <person name="Sipos G."/>
            <person name="Plett J."/>
            <person name="Nagy L.G."/>
            <person name="Grigoriev I.V."/>
        </authorList>
    </citation>
    <scope>NUCLEOTIDE SEQUENCE</scope>
    <source>
        <strain evidence="2">CCBAS 213</strain>
    </source>
</reference>
<dbReference type="InterPro" id="IPR002925">
    <property type="entry name" value="Dienelactn_hydro"/>
</dbReference>
<evidence type="ECO:0000313" key="3">
    <source>
        <dbReference type="Proteomes" id="UP001175211"/>
    </source>
</evidence>
<dbReference type="AlphaFoldDB" id="A0AA39N4R1"/>
<dbReference type="EMBL" id="JAUEPS010000020">
    <property type="protein sequence ID" value="KAK0457847.1"/>
    <property type="molecule type" value="Genomic_DNA"/>
</dbReference>
<keyword evidence="3" id="KW-1185">Reference proteome</keyword>
<evidence type="ECO:0000313" key="2">
    <source>
        <dbReference type="EMBL" id="KAK0457847.1"/>
    </source>
</evidence>
<evidence type="ECO:0000259" key="1">
    <source>
        <dbReference type="Pfam" id="PF01738"/>
    </source>
</evidence>
<dbReference type="PANTHER" id="PTHR17630:SF44">
    <property type="entry name" value="PROTEIN AIM2"/>
    <property type="match status" value="1"/>
</dbReference>
<dbReference type="RefSeq" id="XP_060330146.1">
    <property type="nucleotide sequence ID" value="XM_060480793.1"/>
</dbReference>
<dbReference type="InterPro" id="IPR029058">
    <property type="entry name" value="AB_hydrolase_fold"/>
</dbReference>
<proteinExistence type="predicted"/>
<feature type="domain" description="Dienelactone hydrolase" evidence="1">
    <location>
        <begin position="28"/>
        <end position="235"/>
    </location>
</feature>
<dbReference type="Pfam" id="PF01738">
    <property type="entry name" value="DLH"/>
    <property type="match status" value="1"/>
</dbReference>
<organism evidence="2 3">
    <name type="scientific">Armillaria tabescens</name>
    <name type="common">Ringless honey mushroom</name>
    <name type="synonym">Agaricus tabescens</name>
    <dbReference type="NCBI Taxonomy" id="1929756"/>
    <lineage>
        <taxon>Eukaryota</taxon>
        <taxon>Fungi</taxon>
        <taxon>Dikarya</taxon>
        <taxon>Basidiomycota</taxon>
        <taxon>Agaricomycotina</taxon>
        <taxon>Agaricomycetes</taxon>
        <taxon>Agaricomycetidae</taxon>
        <taxon>Agaricales</taxon>
        <taxon>Marasmiineae</taxon>
        <taxon>Physalacriaceae</taxon>
        <taxon>Desarmillaria</taxon>
    </lineage>
</organism>
<accession>A0AA39N4R1</accession>
<dbReference type="Gene3D" id="3.40.50.1820">
    <property type="entry name" value="alpha/beta hydrolase"/>
    <property type="match status" value="1"/>
</dbReference>
<name>A0AA39N4R1_ARMTA</name>
<dbReference type="GO" id="GO:0016787">
    <property type="term" value="F:hydrolase activity"/>
    <property type="evidence" value="ECO:0007669"/>
    <property type="project" value="InterPro"/>
</dbReference>
<dbReference type="Proteomes" id="UP001175211">
    <property type="component" value="Unassembled WGS sequence"/>
</dbReference>
<sequence length="236" mass="25872">MQHCDDCFAGVTHEGTPTGTLEQIGGVDRYVATPAGDYPKNKVILLLTDVFGIPLVNNKTIIPDLFFGDPIPAHAMEPAHLFDRDGWVAAHGPAQTRPPLDKVTAALKETGVTDFGASGYCFGARYVFDLAFDGIISVSVISHPSRLAFPEDFEKYANDVKAPLLINSCEIDQGLPLEIHDKVDQVFSKFESGYKREYFEGCKHGFAVRGDLSDPKVKAGKEGSFRAAAKWFLEYL</sequence>
<dbReference type="PANTHER" id="PTHR17630">
    <property type="entry name" value="DIENELACTONE HYDROLASE"/>
    <property type="match status" value="1"/>
</dbReference>
<comment type="caution">
    <text evidence="2">The sequence shown here is derived from an EMBL/GenBank/DDBJ whole genome shotgun (WGS) entry which is preliminary data.</text>
</comment>
<gene>
    <name evidence="2" type="ORF">EV420DRAFT_1764770</name>
</gene>
<protein>
    <recommendedName>
        <fullName evidence="1">Dienelactone hydrolase domain-containing protein</fullName>
    </recommendedName>
</protein>
<dbReference type="SUPFAM" id="SSF53474">
    <property type="entry name" value="alpha/beta-Hydrolases"/>
    <property type="match status" value="1"/>
</dbReference>
<dbReference type="GeneID" id="85364341"/>